<keyword evidence="1" id="KW-0175">Coiled coil</keyword>
<dbReference type="PANTHER" id="PTHR42911">
    <property type="entry name" value="MODULATOR OF FTSH PROTEASE HFLC"/>
    <property type="match status" value="1"/>
</dbReference>
<proteinExistence type="predicted"/>
<dbReference type="SMART" id="SM00244">
    <property type="entry name" value="PHB"/>
    <property type="match status" value="1"/>
</dbReference>
<keyword evidence="2" id="KW-0812">Transmembrane</keyword>
<dbReference type="InterPro" id="IPR001107">
    <property type="entry name" value="Band_7"/>
</dbReference>
<dbReference type="GO" id="GO:0006508">
    <property type="term" value="P:proteolysis"/>
    <property type="evidence" value="ECO:0007669"/>
    <property type="project" value="UniProtKB-KW"/>
</dbReference>
<keyword evidence="2" id="KW-1133">Transmembrane helix</keyword>
<keyword evidence="4" id="KW-0378">Hydrolase</keyword>
<dbReference type="Proteomes" id="UP000198558">
    <property type="component" value="Unassembled WGS sequence"/>
</dbReference>
<dbReference type="GO" id="GO:0016020">
    <property type="term" value="C:membrane"/>
    <property type="evidence" value="ECO:0007669"/>
    <property type="project" value="InterPro"/>
</dbReference>
<evidence type="ECO:0000313" key="5">
    <source>
        <dbReference type="Proteomes" id="UP000198558"/>
    </source>
</evidence>
<accession>A0A1I0GCI3</accession>
<dbReference type="RefSeq" id="WP_092355151.1">
    <property type="nucleotide sequence ID" value="NZ_FOIN01000028.1"/>
</dbReference>
<evidence type="ECO:0000256" key="1">
    <source>
        <dbReference type="SAM" id="Coils"/>
    </source>
</evidence>
<keyword evidence="4" id="KW-0645">Protease</keyword>
<evidence type="ECO:0000313" key="4">
    <source>
        <dbReference type="EMBL" id="SET68710.1"/>
    </source>
</evidence>
<evidence type="ECO:0000259" key="3">
    <source>
        <dbReference type="SMART" id="SM00244"/>
    </source>
</evidence>
<keyword evidence="5" id="KW-1185">Reference proteome</keyword>
<feature type="domain" description="Band 7" evidence="3">
    <location>
        <begin position="50"/>
        <end position="215"/>
    </location>
</feature>
<dbReference type="OrthoDB" id="9812991at2"/>
<sequence length="292" mass="32501">MFKFTLQAILLITVVSLVVWGLFDFTEEKFKPNKRGLYALIPLVLFISSMCVAVVPANTVGVKYSSFSGTSENTLGEGVHFKTPFDTIYEIDTTVQERTGEKIKVQTSDAQFLEMVVNIKYQVSSKDAFKVYKGYKTLEALNKNIIANYAQSALSEVCTQYNIIDILGDKRNEVIGKASNLLKEKYASEGVTFKDLTIKDMDAGAEIENAIKQEAVAKKNVETAEQNKQIAQKEAETKLIKAQGEANANAVKTSQLTDQILIEQWIEKWDGELPTVSGSNNNMIDISKLLEK</sequence>
<feature type="coiled-coil region" evidence="1">
    <location>
        <begin position="207"/>
        <end position="241"/>
    </location>
</feature>
<dbReference type="Gene3D" id="3.30.479.30">
    <property type="entry name" value="Band 7 domain"/>
    <property type="match status" value="1"/>
</dbReference>
<name>A0A1I0GCI3_9FIRM</name>
<dbReference type="PANTHER" id="PTHR42911:SF2">
    <property type="entry name" value="PROHIBITIN FAMILY PROTEIN"/>
    <property type="match status" value="1"/>
</dbReference>
<dbReference type="InterPro" id="IPR000163">
    <property type="entry name" value="Prohibitin"/>
</dbReference>
<dbReference type="GeneID" id="78288967"/>
<dbReference type="CDD" id="cd03401">
    <property type="entry name" value="SPFH_prohibitin"/>
    <property type="match status" value="1"/>
</dbReference>
<dbReference type="EMBL" id="FOIN01000028">
    <property type="protein sequence ID" value="SET68710.1"/>
    <property type="molecule type" value="Genomic_DNA"/>
</dbReference>
<protein>
    <submittedName>
        <fullName evidence="4">Regulator of protease activity HflC, stomatin/prohibitin superfamily</fullName>
    </submittedName>
</protein>
<keyword evidence="2" id="KW-0472">Membrane</keyword>
<dbReference type="GO" id="GO:0008233">
    <property type="term" value="F:peptidase activity"/>
    <property type="evidence" value="ECO:0007669"/>
    <property type="project" value="UniProtKB-KW"/>
</dbReference>
<reference evidence="5" key="1">
    <citation type="submission" date="2016-10" db="EMBL/GenBank/DDBJ databases">
        <authorList>
            <person name="Varghese N."/>
            <person name="Submissions S."/>
        </authorList>
    </citation>
    <scope>NUCLEOTIDE SEQUENCE [LARGE SCALE GENOMIC DNA]</scope>
    <source>
        <strain evidence="5">DSM 1551</strain>
    </source>
</reference>
<dbReference type="SUPFAM" id="SSF117892">
    <property type="entry name" value="Band 7/SPFH domain"/>
    <property type="match status" value="1"/>
</dbReference>
<dbReference type="Pfam" id="PF01145">
    <property type="entry name" value="Band_7"/>
    <property type="match status" value="1"/>
</dbReference>
<gene>
    <name evidence="4" type="ORF">SAMN04489758_12831</name>
</gene>
<feature type="transmembrane region" description="Helical" evidence="2">
    <location>
        <begin position="37"/>
        <end position="57"/>
    </location>
</feature>
<dbReference type="InterPro" id="IPR036013">
    <property type="entry name" value="Band_7/SPFH_dom_sf"/>
</dbReference>
<evidence type="ECO:0000256" key="2">
    <source>
        <dbReference type="SAM" id="Phobius"/>
    </source>
</evidence>
<feature type="transmembrane region" description="Helical" evidence="2">
    <location>
        <begin position="6"/>
        <end position="25"/>
    </location>
</feature>
<organism evidence="4 5">
    <name type="scientific">Thomasclavelia cocleata</name>
    <dbReference type="NCBI Taxonomy" id="69824"/>
    <lineage>
        <taxon>Bacteria</taxon>
        <taxon>Bacillati</taxon>
        <taxon>Bacillota</taxon>
        <taxon>Erysipelotrichia</taxon>
        <taxon>Erysipelotrichales</taxon>
        <taxon>Coprobacillaceae</taxon>
        <taxon>Thomasclavelia</taxon>
    </lineage>
</organism>
<dbReference type="AlphaFoldDB" id="A0A1I0GCI3"/>